<gene>
    <name evidence="8 11" type="primary">mltF</name>
    <name evidence="11" type="ORF">QC825_05180</name>
</gene>
<dbReference type="InterPro" id="IPR023703">
    <property type="entry name" value="MltF"/>
</dbReference>
<comment type="caution">
    <text evidence="11">The sequence shown here is derived from an EMBL/GenBank/DDBJ whole genome shotgun (WGS) entry which is preliminary data.</text>
</comment>
<dbReference type="HAMAP" id="MF_02016">
    <property type="entry name" value="MltF"/>
    <property type="match status" value="1"/>
</dbReference>
<dbReference type="PANTHER" id="PTHR35936:SF32">
    <property type="entry name" value="MEMBRANE-BOUND LYTIC MUREIN TRANSGLYCOSYLASE F"/>
    <property type="match status" value="1"/>
</dbReference>
<evidence type="ECO:0000256" key="4">
    <source>
        <dbReference type="ARBA" id="ARBA00023136"/>
    </source>
</evidence>
<evidence type="ECO:0000313" key="11">
    <source>
        <dbReference type="EMBL" id="MDR5895461.1"/>
    </source>
</evidence>
<evidence type="ECO:0000259" key="10">
    <source>
        <dbReference type="SMART" id="SM00062"/>
    </source>
</evidence>
<accession>A0ABU1GV82</accession>
<dbReference type="InterPro" id="IPR023346">
    <property type="entry name" value="Lysozyme-like_dom_sf"/>
</dbReference>
<dbReference type="NCBIfam" id="NF008112">
    <property type="entry name" value="PRK10859.1"/>
    <property type="match status" value="1"/>
</dbReference>
<feature type="region of interest" description="LT domain" evidence="8">
    <location>
        <begin position="272"/>
        <end position="487"/>
    </location>
</feature>
<comment type="caution">
    <text evidence="8">Lacks conserved residue(s) required for the propagation of feature annotation.</text>
</comment>
<evidence type="ECO:0000256" key="8">
    <source>
        <dbReference type="HAMAP-Rule" id="MF_02016"/>
    </source>
</evidence>
<protein>
    <recommendedName>
        <fullName evidence="8">Membrane-bound lytic murein transglycosylase F</fullName>
        <ecNumber evidence="8">4.2.2.n1</ecNumber>
    </recommendedName>
    <alternativeName>
        <fullName evidence="8">Murein lyase F</fullName>
    </alternativeName>
</protein>
<evidence type="ECO:0000256" key="1">
    <source>
        <dbReference type="ARBA" id="ARBA00007734"/>
    </source>
</evidence>
<evidence type="ECO:0000256" key="6">
    <source>
        <dbReference type="ARBA" id="ARBA00023239"/>
    </source>
</evidence>
<dbReference type="InterPro" id="IPR000189">
    <property type="entry name" value="Transglyc_AS"/>
</dbReference>
<feature type="region of interest" description="Disordered" evidence="9">
    <location>
        <begin position="465"/>
        <end position="487"/>
    </location>
</feature>
<dbReference type="SMART" id="SM00062">
    <property type="entry name" value="PBPb"/>
    <property type="match status" value="1"/>
</dbReference>
<comment type="similarity">
    <text evidence="2">Belongs to the bacterial solute-binding protein 3 family.</text>
</comment>
<dbReference type="CDD" id="cd01009">
    <property type="entry name" value="PBP2_YfhD_N"/>
    <property type="match status" value="1"/>
</dbReference>
<comment type="similarity">
    <text evidence="1">Belongs to the transglycosylase Slt family.</text>
</comment>
<comment type="similarity">
    <text evidence="8">In the C-terminal section; belongs to the transglycosylase Slt family.</text>
</comment>
<evidence type="ECO:0000256" key="3">
    <source>
        <dbReference type="ARBA" id="ARBA00022729"/>
    </source>
</evidence>
<dbReference type="RefSeq" id="WP_251591358.1">
    <property type="nucleotide sequence ID" value="NZ_JAMLJI010000001.1"/>
</dbReference>
<keyword evidence="12" id="KW-1185">Reference proteome</keyword>
<dbReference type="Proteomes" id="UP001269375">
    <property type="component" value="Unassembled WGS sequence"/>
</dbReference>
<dbReference type="Gene3D" id="1.10.530.10">
    <property type="match status" value="1"/>
</dbReference>
<comment type="domain">
    <text evidence="8">The N-terminal domain does not have lytic activity and probably modulates enzymatic activity. The C-terminal domain is the catalytic active domain.</text>
</comment>
<sequence length="487" mass="55004">MIGALQRWLLKGSPGLMPFLAMAGLMAIPEHAFVKRDASLEPIKKREFLQVYSRNTPTSFYEGRQGSTGFEYELFRRFGDRLGVRLAVDREHNIAGVLSAVRHHDADLGAAGLPLAPGTPGVHYSKPLMNAQPLVIYHRGDRRPTTLEDLADLDVVVLANSGPDKALRKAQDQLPTLSWKETSTLEVTDLMQLINDGRLDAAVIFDHQFRLNRLFYPQVENGFPLGPPQSLVWAFPAKGSLGLVEAANRFIDQQRSSGRLLALIHQYFGEDNYLEYVGARRFNHQIKTTLPRYEALFKEASDDTGLDWKLLAALGYQESHWNPNAVSPTGVRGLMMLTRPTARRMGIANRRDAAQSIDGGARYLKSIKARLPDGLEEPDRTWAALASYNIGLGHILDARKLVRLQGKNPDTWENIKAALPLLQKRHWYQQVSHGYAPGHIAVYYVRNIQRYYAMLDYVTRNQRRFSPPNRIKDDDKLPDFNTVPPMD</sequence>
<evidence type="ECO:0000256" key="9">
    <source>
        <dbReference type="SAM" id="MobiDB-lite"/>
    </source>
</evidence>
<dbReference type="InterPro" id="IPR001638">
    <property type="entry name" value="Solute-binding_3/MltF_N"/>
</dbReference>
<keyword evidence="7 8" id="KW-0961">Cell wall biogenesis/degradation</keyword>
<comment type="similarity">
    <text evidence="8">In the N-terminal section; belongs to the bacterial solute-binding protein 3 family.</text>
</comment>
<comment type="catalytic activity">
    <reaction evidence="8">
        <text>Exolytic cleavage of the (1-&gt;4)-beta-glycosidic linkage between N-acetylmuramic acid (MurNAc) and N-acetylglucosamine (GlcNAc) residues in peptidoglycan, from either the reducing or the non-reducing ends of the peptidoglycan chains, with concomitant formation of a 1,6-anhydrobond in the MurNAc residue.</text>
        <dbReference type="EC" id="4.2.2.n1"/>
    </reaction>
</comment>
<evidence type="ECO:0000256" key="5">
    <source>
        <dbReference type="ARBA" id="ARBA00023237"/>
    </source>
</evidence>
<name>A0ABU1GV82_9GAMM</name>
<evidence type="ECO:0000313" key="12">
    <source>
        <dbReference type="Proteomes" id="UP001269375"/>
    </source>
</evidence>
<dbReference type="SUPFAM" id="SSF53850">
    <property type="entry name" value="Periplasmic binding protein-like II"/>
    <property type="match status" value="1"/>
</dbReference>
<comment type="function">
    <text evidence="8">Murein-degrading enzyme that degrades murein glycan strands and insoluble, high-molecular weight murein sacculi, with the concomitant formation of a 1,6-anhydromuramoyl product. Lytic transglycosylases (LTs) play an integral role in the metabolism of the peptidoglycan (PG) sacculus. Their lytic action creates space within the PG sacculus to allow for its expansion as well as for the insertion of various structures such as secretion systems and flagella.</text>
</comment>
<feature type="active site" evidence="8">
    <location>
        <position position="318"/>
    </location>
</feature>
<dbReference type="PANTHER" id="PTHR35936">
    <property type="entry name" value="MEMBRANE-BOUND LYTIC MUREIN TRANSGLYCOSYLASE F"/>
    <property type="match status" value="1"/>
</dbReference>
<dbReference type="SUPFAM" id="SSF53955">
    <property type="entry name" value="Lysozyme-like"/>
    <property type="match status" value="1"/>
</dbReference>
<keyword evidence="4 8" id="KW-0472">Membrane</keyword>
<dbReference type="EMBL" id="JARWAO010000002">
    <property type="protein sequence ID" value="MDR5895461.1"/>
    <property type="molecule type" value="Genomic_DNA"/>
</dbReference>
<evidence type="ECO:0000256" key="2">
    <source>
        <dbReference type="ARBA" id="ARBA00010333"/>
    </source>
</evidence>
<evidence type="ECO:0000256" key="7">
    <source>
        <dbReference type="ARBA" id="ARBA00023316"/>
    </source>
</evidence>
<keyword evidence="5 8" id="KW-0998">Cell outer membrane</keyword>
<keyword evidence="6 8" id="KW-0456">Lyase</keyword>
<comment type="subcellular location">
    <subcellularLocation>
        <location evidence="8">Cell outer membrane</location>
        <topology evidence="8">Peripheral membrane protein</topology>
    </subcellularLocation>
    <text evidence="8">Attached to the inner leaflet of the outer membrane.</text>
</comment>
<dbReference type="Gene3D" id="3.40.190.10">
    <property type="entry name" value="Periplasmic binding protein-like II"/>
    <property type="match status" value="2"/>
</dbReference>
<dbReference type="Pfam" id="PF01464">
    <property type="entry name" value="SLT"/>
    <property type="match status" value="1"/>
</dbReference>
<dbReference type="PROSITE" id="PS00922">
    <property type="entry name" value="TRANSGLYCOSYLASE"/>
    <property type="match status" value="1"/>
</dbReference>
<reference evidence="11 12" key="1">
    <citation type="submission" date="2023-04" db="EMBL/GenBank/DDBJ databases">
        <title>A long-awaited taxogenomic arrangement of the family Halomonadaceae.</title>
        <authorList>
            <person name="De La Haba R."/>
            <person name="Chuvochina M."/>
            <person name="Wittouck S."/>
            <person name="Arahal D.R."/>
            <person name="Sanchez-Porro C."/>
            <person name="Hugenholtz P."/>
            <person name="Ventosa A."/>
        </authorList>
    </citation>
    <scope>NUCLEOTIDE SEQUENCE [LARGE SCALE GENOMIC DNA]</scope>
    <source>
        <strain evidence="11 12">DSM 22428</strain>
    </source>
</reference>
<feature type="domain" description="Solute-binding protein family 3/N-terminal" evidence="10">
    <location>
        <begin position="48"/>
        <end position="271"/>
    </location>
</feature>
<dbReference type="Pfam" id="PF00497">
    <property type="entry name" value="SBP_bac_3"/>
    <property type="match status" value="1"/>
</dbReference>
<dbReference type="CDD" id="cd13403">
    <property type="entry name" value="MLTF-like"/>
    <property type="match status" value="1"/>
</dbReference>
<dbReference type="GO" id="GO:0016829">
    <property type="term" value="F:lyase activity"/>
    <property type="evidence" value="ECO:0007669"/>
    <property type="project" value="UniProtKB-KW"/>
</dbReference>
<organism evidence="11 12">
    <name type="scientific">Larsenimonas suaedae</name>
    <dbReference type="NCBI Taxonomy" id="1851019"/>
    <lineage>
        <taxon>Bacteria</taxon>
        <taxon>Pseudomonadati</taxon>
        <taxon>Pseudomonadota</taxon>
        <taxon>Gammaproteobacteria</taxon>
        <taxon>Oceanospirillales</taxon>
        <taxon>Halomonadaceae</taxon>
        <taxon>Larsenimonas</taxon>
    </lineage>
</organism>
<proteinExistence type="inferred from homology"/>
<dbReference type="InterPro" id="IPR008258">
    <property type="entry name" value="Transglycosylase_SLT_dom_1"/>
</dbReference>
<dbReference type="EC" id="4.2.2.n1" evidence="8"/>
<keyword evidence="3 8" id="KW-0732">Signal</keyword>